<feature type="domain" description="Methyltransferase type 11" evidence="1">
    <location>
        <begin position="51"/>
        <end position="143"/>
    </location>
</feature>
<protein>
    <recommendedName>
        <fullName evidence="1">Methyltransferase type 11 domain-containing protein</fullName>
    </recommendedName>
</protein>
<dbReference type="Pfam" id="PF08241">
    <property type="entry name" value="Methyltransf_11"/>
    <property type="match status" value="1"/>
</dbReference>
<dbReference type="Proteomes" id="UP000177197">
    <property type="component" value="Unassembled WGS sequence"/>
</dbReference>
<gene>
    <name evidence="2" type="ORF">A3I30_00855</name>
</gene>
<dbReference type="GO" id="GO:0008757">
    <property type="term" value="F:S-adenosylmethionine-dependent methyltransferase activity"/>
    <property type="evidence" value="ECO:0007669"/>
    <property type="project" value="InterPro"/>
</dbReference>
<dbReference type="PANTHER" id="PTHR43861:SF6">
    <property type="entry name" value="METHYLTRANSFERASE TYPE 11"/>
    <property type="match status" value="1"/>
</dbReference>
<evidence type="ECO:0000259" key="1">
    <source>
        <dbReference type="Pfam" id="PF08241"/>
    </source>
</evidence>
<dbReference type="EMBL" id="MEYV01000007">
    <property type="protein sequence ID" value="OGD40501.1"/>
    <property type="molecule type" value="Genomic_DNA"/>
</dbReference>
<dbReference type="AlphaFoldDB" id="A0A1F5CCB8"/>
<dbReference type="Gene3D" id="3.40.50.150">
    <property type="entry name" value="Vaccinia Virus protein VP39"/>
    <property type="match status" value="1"/>
</dbReference>
<evidence type="ECO:0000313" key="3">
    <source>
        <dbReference type="Proteomes" id="UP000177197"/>
    </source>
</evidence>
<reference evidence="2 3" key="1">
    <citation type="journal article" date="2016" name="Nat. Commun.">
        <title>Thousands of microbial genomes shed light on interconnected biogeochemical processes in an aquifer system.</title>
        <authorList>
            <person name="Anantharaman K."/>
            <person name="Brown C.T."/>
            <person name="Hug L.A."/>
            <person name="Sharon I."/>
            <person name="Castelle C.J."/>
            <person name="Probst A.J."/>
            <person name="Thomas B.C."/>
            <person name="Singh A."/>
            <person name="Wilkins M.J."/>
            <person name="Karaoz U."/>
            <person name="Brodie E.L."/>
            <person name="Williams K.H."/>
            <person name="Hubbard S.S."/>
            <person name="Banfield J.F."/>
        </authorList>
    </citation>
    <scope>NUCLEOTIDE SEQUENCE [LARGE SCALE GENOMIC DNA]</scope>
</reference>
<name>A0A1F5CCB8_9BACT</name>
<dbReference type="InterPro" id="IPR029063">
    <property type="entry name" value="SAM-dependent_MTases_sf"/>
</dbReference>
<evidence type="ECO:0000313" key="2">
    <source>
        <dbReference type="EMBL" id="OGD40501.1"/>
    </source>
</evidence>
<organism evidence="2 3">
    <name type="scientific">Candidatus Azambacteria bacterium RIFCSPLOWO2_02_FULL_44_14</name>
    <dbReference type="NCBI Taxonomy" id="1797306"/>
    <lineage>
        <taxon>Bacteria</taxon>
        <taxon>Candidatus Azamiibacteriota</taxon>
    </lineage>
</organism>
<dbReference type="SUPFAM" id="SSF53335">
    <property type="entry name" value="S-adenosyl-L-methionine-dependent methyltransferases"/>
    <property type="match status" value="1"/>
</dbReference>
<dbReference type="PANTHER" id="PTHR43861">
    <property type="entry name" value="TRANS-ACONITATE 2-METHYLTRANSFERASE-RELATED"/>
    <property type="match status" value="1"/>
</dbReference>
<proteinExistence type="predicted"/>
<sequence length="232" mass="26972">MNYQNKNLEYIDAEAYDKRGEASLLEKYVLDLWQPFLKKIIRNLSIGKTVVDLGCGTCEYTQAAQAARKIYAVDISESMLKVCRQKLGRFPQAEIINLPIKDFNLTGESADLVITIGVWEYIDSQELLEAIKKITHRGSKIIIVFPNRYNGFHIERSIAKGKWSGLRPGFIRRIFKEEFLLLDSASFANVCWAPKSIQFLVRPFWQFGDWLWSPFQKFLPLGVNIYYLFERK</sequence>
<dbReference type="InterPro" id="IPR013216">
    <property type="entry name" value="Methyltransf_11"/>
</dbReference>
<dbReference type="CDD" id="cd02440">
    <property type="entry name" value="AdoMet_MTases"/>
    <property type="match status" value="1"/>
</dbReference>
<comment type="caution">
    <text evidence="2">The sequence shown here is derived from an EMBL/GenBank/DDBJ whole genome shotgun (WGS) entry which is preliminary data.</text>
</comment>
<accession>A0A1F5CCB8</accession>